<evidence type="ECO:0000313" key="3">
    <source>
        <dbReference type="Proteomes" id="UP000294194"/>
    </source>
</evidence>
<dbReference type="EMBL" id="SISG01000001">
    <property type="protein sequence ID" value="TBN56027.1"/>
    <property type="molecule type" value="Genomic_DNA"/>
</dbReference>
<comment type="caution">
    <text evidence="2">The sequence shown here is derived from an EMBL/GenBank/DDBJ whole genome shotgun (WGS) entry which is preliminary data.</text>
</comment>
<dbReference type="AlphaFoldDB" id="A0A4Q9GSF4"/>
<keyword evidence="1" id="KW-0812">Transmembrane</keyword>
<reference evidence="3" key="1">
    <citation type="submission" date="2019-02" db="EMBL/GenBank/DDBJ databases">
        <title>Glaciihabitans arcticus sp. nov., a psychrotolerant bacterium isolated from polar soil.</title>
        <authorList>
            <person name="Dahal R.H."/>
        </authorList>
    </citation>
    <scope>NUCLEOTIDE SEQUENCE [LARGE SCALE GENOMIC DNA]</scope>
    <source>
        <strain evidence="3">RP-3-7</strain>
    </source>
</reference>
<evidence type="ECO:0000313" key="2">
    <source>
        <dbReference type="EMBL" id="TBN56027.1"/>
    </source>
</evidence>
<keyword evidence="1" id="KW-1133">Transmembrane helix</keyword>
<organism evidence="2 3">
    <name type="scientific">Glaciihabitans arcticus</name>
    <dbReference type="NCBI Taxonomy" id="2668039"/>
    <lineage>
        <taxon>Bacteria</taxon>
        <taxon>Bacillati</taxon>
        <taxon>Actinomycetota</taxon>
        <taxon>Actinomycetes</taxon>
        <taxon>Micrococcales</taxon>
        <taxon>Microbacteriaceae</taxon>
        <taxon>Glaciihabitans</taxon>
    </lineage>
</organism>
<feature type="transmembrane region" description="Helical" evidence="1">
    <location>
        <begin position="33"/>
        <end position="52"/>
    </location>
</feature>
<evidence type="ECO:0000256" key="1">
    <source>
        <dbReference type="SAM" id="Phobius"/>
    </source>
</evidence>
<accession>A0A4Q9GSF4</accession>
<keyword evidence="3" id="KW-1185">Reference proteome</keyword>
<keyword evidence="1" id="KW-0472">Membrane</keyword>
<gene>
    <name evidence="2" type="ORF">EYE40_00675</name>
</gene>
<dbReference type="RefSeq" id="WP_130980138.1">
    <property type="nucleotide sequence ID" value="NZ_SISG01000001.1"/>
</dbReference>
<proteinExistence type="predicted"/>
<protein>
    <submittedName>
        <fullName evidence="2">Uncharacterized protein</fullName>
    </submittedName>
</protein>
<dbReference type="Proteomes" id="UP000294194">
    <property type="component" value="Unassembled WGS sequence"/>
</dbReference>
<name>A0A4Q9GSF4_9MICO</name>
<sequence length="64" mass="7036">MRRFIFSGTVLSALFGGLSTVQASRKGPRDWRLALMWISWGLTVAIAVGTVIKDSENAPLDELE</sequence>